<dbReference type="GO" id="GO:0006779">
    <property type="term" value="P:porphyrin-containing compound biosynthetic process"/>
    <property type="evidence" value="ECO:0007669"/>
    <property type="project" value="InterPro"/>
</dbReference>
<evidence type="ECO:0000313" key="2">
    <source>
        <dbReference type="EMBL" id="ABI67760.1"/>
    </source>
</evidence>
<dbReference type="OrthoDB" id="2135496at2"/>
<dbReference type="EMBL" id="CP000448">
    <property type="protein sequence ID" value="ABI67760.1"/>
    <property type="molecule type" value="Genomic_DNA"/>
</dbReference>
<dbReference type="AlphaFoldDB" id="Q0AZU4"/>
<organism evidence="2 3">
    <name type="scientific">Syntrophomonas wolfei subsp. wolfei (strain DSM 2245B / Goettingen)</name>
    <dbReference type="NCBI Taxonomy" id="335541"/>
    <lineage>
        <taxon>Bacteria</taxon>
        <taxon>Bacillati</taxon>
        <taxon>Bacillota</taxon>
        <taxon>Clostridia</taxon>
        <taxon>Eubacteriales</taxon>
        <taxon>Syntrophomonadaceae</taxon>
        <taxon>Syntrophomonas</taxon>
    </lineage>
</organism>
<dbReference type="PANTHER" id="PTHR47099">
    <property type="entry name" value="METHYLCOBAMIDE:COM METHYLTRANSFERASE MTBA"/>
    <property type="match status" value="1"/>
</dbReference>
<evidence type="ECO:0000313" key="3">
    <source>
        <dbReference type="Proteomes" id="UP000001968"/>
    </source>
</evidence>
<dbReference type="RefSeq" id="WP_011639868.1">
    <property type="nucleotide sequence ID" value="NC_008346.1"/>
</dbReference>
<dbReference type="PANTHER" id="PTHR47099:SF1">
    <property type="entry name" value="METHYLCOBAMIDE:COM METHYLTRANSFERASE MTBA"/>
    <property type="match status" value="1"/>
</dbReference>
<dbReference type="InterPro" id="IPR038071">
    <property type="entry name" value="UROD/MetE-like_sf"/>
</dbReference>
<dbReference type="eggNOG" id="COG0407">
    <property type="taxonomic scope" value="Bacteria"/>
</dbReference>
<dbReference type="Gene3D" id="3.20.20.210">
    <property type="match status" value="1"/>
</dbReference>
<proteinExistence type="predicted"/>
<reference evidence="2" key="1">
    <citation type="submission" date="2006-08" db="EMBL/GenBank/DDBJ databases">
        <title>Complete sequence of Syntrophomonas wolfei subsp. wolfei str. Goettingen.</title>
        <authorList>
            <consortium name="US DOE Joint Genome Institute"/>
            <person name="Copeland A."/>
            <person name="Lucas S."/>
            <person name="Lapidus A."/>
            <person name="Barry K."/>
            <person name="Detter J.C."/>
            <person name="Glavina del Rio T."/>
            <person name="Hammon N."/>
            <person name="Israni S."/>
            <person name="Dalin E."/>
            <person name="Tice H."/>
            <person name="Pitluck S."/>
            <person name="Brettin T."/>
            <person name="Sims D."/>
            <person name="Bruce D."/>
            <person name="Han C."/>
            <person name="Tapia R."/>
            <person name="Gilna P."/>
            <person name="Schmutz J."/>
            <person name="Larimer F."/>
            <person name="Land M."/>
            <person name="Hauser L."/>
            <person name="Kyrpides N."/>
            <person name="Kim E."/>
            <person name="Boone D.R."/>
            <person name="Brockman F."/>
            <person name="Culley D."/>
            <person name="Ferry J."/>
            <person name="Gunsalus R."/>
            <person name="McInerney M.J."/>
            <person name="Morrison M."/>
            <person name="Plugge C."/>
            <person name="Rohlin L."/>
            <person name="Scholten J."/>
            <person name="Sieber J."/>
            <person name="Stams A.J.M."/>
            <person name="Richardson P."/>
        </authorList>
    </citation>
    <scope>NUCLEOTIDE SEQUENCE</scope>
    <source>
        <strain evidence="2">Goettingen G311</strain>
    </source>
</reference>
<evidence type="ECO:0000259" key="1">
    <source>
        <dbReference type="Pfam" id="PF01208"/>
    </source>
</evidence>
<name>Q0AZU4_SYNWW</name>
<protein>
    <submittedName>
        <fullName evidence="2">Uroporphyrinogen decarboxylase (URO-D)</fullName>
    </submittedName>
</protein>
<dbReference type="STRING" id="335541.Swol_0422"/>
<keyword evidence="3" id="KW-1185">Reference proteome</keyword>
<accession>Q0AZU4</accession>
<dbReference type="Pfam" id="PF01208">
    <property type="entry name" value="URO-D"/>
    <property type="match status" value="1"/>
</dbReference>
<dbReference type="InterPro" id="IPR052024">
    <property type="entry name" value="Methanogen_methyltrans"/>
</dbReference>
<feature type="domain" description="Uroporphyrinogen decarboxylase (URO-D)" evidence="1">
    <location>
        <begin position="25"/>
        <end position="235"/>
    </location>
</feature>
<dbReference type="KEGG" id="swo:Swol_0422"/>
<dbReference type="Proteomes" id="UP000001968">
    <property type="component" value="Chromosome"/>
</dbReference>
<dbReference type="HOGENOM" id="CLU_040933_2_1_9"/>
<dbReference type="InterPro" id="IPR000257">
    <property type="entry name" value="Uroporphyrinogen_deCOase"/>
</dbReference>
<gene>
    <name evidence="2" type="ordered locus">Swol_0422</name>
</gene>
<dbReference type="GO" id="GO:0004853">
    <property type="term" value="F:uroporphyrinogen decarboxylase activity"/>
    <property type="evidence" value="ECO:0007669"/>
    <property type="project" value="InterPro"/>
</dbReference>
<sequence length="293" mass="32386">MSVSGINFVCAGRDELEIPREIVEQGGFHFPDLHSDSQEMARLALAIKHNKQNSICMLPFCLTVEAEALGARVNLGNASSGPRISSYSYESIEQLKDLRMVDFNSGRIKSVLDAVETLTQSGEVVALNVSGPFTIITSLFDPMVLYKAVKKNREGIDDVLRIIEGIILRYILEAIKMGARIISYADAVGTADMVGPKIYKDIAGIASLNLLKRLQTSDELDGCFVHICGKTSVSLENHGFARSYPIEVSSNQTYGQAITELLYKSQGSRFIGHNCMKRTVNKLKDNTVWRIEF</sequence>
<dbReference type="SUPFAM" id="SSF51726">
    <property type="entry name" value="UROD/MetE-like"/>
    <property type="match status" value="1"/>
</dbReference>